<dbReference type="InterPro" id="IPR003819">
    <property type="entry name" value="TauD/TfdA-like"/>
</dbReference>
<dbReference type="Pfam" id="PF02668">
    <property type="entry name" value="TauD"/>
    <property type="match status" value="1"/>
</dbReference>
<keyword evidence="1" id="KW-0560">Oxidoreductase</keyword>
<keyword evidence="4" id="KW-1185">Reference proteome</keyword>
<dbReference type="GeneID" id="136811797"/>
<accession>A0A7M5X8B0</accession>
<name>A0A7M5X8B0_9CNID</name>
<dbReference type="InterPro" id="IPR050411">
    <property type="entry name" value="AlphaKG_dependent_hydroxylases"/>
</dbReference>
<feature type="domain" description="TauD/TfdA-like" evidence="2">
    <location>
        <begin position="93"/>
        <end position="378"/>
    </location>
</feature>
<protein>
    <recommendedName>
        <fullName evidence="2">TauD/TfdA-like domain-containing protein</fullName>
    </recommendedName>
</protein>
<dbReference type="RefSeq" id="XP_066924526.1">
    <property type="nucleotide sequence ID" value="XM_067068425.1"/>
</dbReference>
<sequence>MSTLKVLFGKHWKTCFGKRLLTTQIRKITQGPLYTEVESIANQQPHIQCRSRKYLAGSSSSNLPETVPIYTHSEFKGIAITDAHIDKQIQEIGASIRPSLDQIFQQNKSCILIKNLPIKEAKDFNDFVKGLDYVAMSYDTGVAFRSEVESLLYSASDEPFEYSIELHNEMVYLSKFPAKIMFCCLKQAPRGGESPIVFNRDLIKLINPEVLDKFRKKGIRYLRSTKHQKNTDYIAWQHTFSTESEKVAEEKMLRDGYQWEWRENGDVTIWYNLPAFFSHPITGEEIWLNQAVPSHCSYFKSHPMYDGKEELSPSEYHFHTCYGDGAEIEDDVIDHIRSIIWNNAMSLKLLPGDVVIMDNLYCQHSRMSFEGGERKIVVSLAEPISR</sequence>
<reference evidence="3" key="1">
    <citation type="submission" date="2021-01" db="UniProtKB">
        <authorList>
            <consortium name="EnsemblMetazoa"/>
        </authorList>
    </citation>
    <scope>IDENTIFICATION</scope>
</reference>
<dbReference type="Gene3D" id="3.60.130.10">
    <property type="entry name" value="Clavaminate synthase-like"/>
    <property type="match status" value="1"/>
</dbReference>
<evidence type="ECO:0000313" key="4">
    <source>
        <dbReference type="Proteomes" id="UP000594262"/>
    </source>
</evidence>
<dbReference type="Proteomes" id="UP000594262">
    <property type="component" value="Unplaced"/>
</dbReference>
<proteinExistence type="predicted"/>
<dbReference type="InterPro" id="IPR042098">
    <property type="entry name" value="TauD-like_sf"/>
</dbReference>
<organism evidence="3 4">
    <name type="scientific">Clytia hemisphaerica</name>
    <dbReference type="NCBI Taxonomy" id="252671"/>
    <lineage>
        <taxon>Eukaryota</taxon>
        <taxon>Metazoa</taxon>
        <taxon>Cnidaria</taxon>
        <taxon>Hydrozoa</taxon>
        <taxon>Hydroidolina</taxon>
        <taxon>Leptothecata</taxon>
        <taxon>Obeliida</taxon>
        <taxon>Clytiidae</taxon>
        <taxon>Clytia</taxon>
    </lineage>
</organism>
<dbReference type="PANTHER" id="PTHR10696">
    <property type="entry name" value="GAMMA-BUTYROBETAINE HYDROXYLASE-RELATED"/>
    <property type="match status" value="1"/>
</dbReference>
<dbReference type="EnsemblMetazoa" id="CLYHEMT018399.1">
    <property type="protein sequence ID" value="CLYHEMP018399.1"/>
    <property type="gene ID" value="CLYHEMG018399"/>
</dbReference>
<evidence type="ECO:0000259" key="2">
    <source>
        <dbReference type="Pfam" id="PF02668"/>
    </source>
</evidence>
<dbReference type="AlphaFoldDB" id="A0A7M5X8B0"/>
<dbReference type="GO" id="GO:0016491">
    <property type="term" value="F:oxidoreductase activity"/>
    <property type="evidence" value="ECO:0007669"/>
    <property type="project" value="UniProtKB-KW"/>
</dbReference>
<evidence type="ECO:0000256" key="1">
    <source>
        <dbReference type="ARBA" id="ARBA00023002"/>
    </source>
</evidence>
<evidence type="ECO:0000313" key="3">
    <source>
        <dbReference type="EnsemblMetazoa" id="CLYHEMP018399.1"/>
    </source>
</evidence>
<dbReference type="OrthoDB" id="408743at2759"/>
<dbReference type="SUPFAM" id="SSF51197">
    <property type="entry name" value="Clavaminate synthase-like"/>
    <property type="match status" value="1"/>
</dbReference>
<dbReference type="PANTHER" id="PTHR10696:SF21">
    <property type="entry name" value="TAUD_TFDA-LIKE DOMAIN-CONTAINING PROTEIN"/>
    <property type="match status" value="1"/>
</dbReference>